<proteinExistence type="predicted"/>
<evidence type="ECO:0000256" key="1">
    <source>
        <dbReference type="SAM" id="SignalP"/>
    </source>
</evidence>
<keyword evidence="3" id="KW-1185">Reference proteome</keyword>
<gene>
    <name evidence="2" type="ORF">M0M44_11210</name>
</gene>
<protein>
    <submittedName>
        <fullName evidence="2">OprO/OprP family phosphate-selective porin</fullName>
    </submittedName>
</protein>
<dbReference type="Proteomes" id="UP000829998">
    <property type="component" value="Chromosome"/>
</dbReference>
<feature type="chain" id="PRO_5046682371" evidence="1">
    <location>
        <begin position="21"/>
        <end position="423"/>
    </location>
</feature>
<accession>A0ABY4M0A5</accession>
<dbReference type="RefSeq" id="WP_248729832.1">
    <property type="nucleotide sequence ID" value="NZ_CP096829.1"/>
</dbReference>
<feature type="signal peptide" evidence="1">
    <location>
        <begin position="1"/>
        <end position="20"/>
    </location>
</feature>
<dbReference type="Pfam" id="PF07396">
    <property type="entry name" value="Porin_O_P"/>
    <property type="match status" value="1"/>
</dbReference>
<evidence type="ECO:0000313" key="3">
    <source>
        <dbReference type="Proteomes" id="UP000829998"/>
    </source>
</evidence>
<reference evidence="2 3" key="1">
    <citation type="submission" date="2022-04" db="EMBL/GenBank/DDBJ databases">
        <authorList>
            <person name="Ra J.-S."/>
            <person name="Kim S.-B."/>
        </authorList>
    </citation>
    <scope>NUCLEOTIDE SEQUENCE [LARGE SCALE GENOMIC DNA]</scope>
    <source>
        <strain evidence="2 3">MMS21-Er5</strain>
    </source>
</reference>
<keyword evidence="1" id="KW-0732">Signal</keyword>
<dbReference type="EMBL" id="CP096829">
    <property type="protein sequence ID" value="UPZ17894.1"/>
    <property type="molecule type" value="Genomic_DNA"/>
</dbReference>
<organism evidence="2 3">
    <name type="scientific">Flavobacterium humidisoli</name>
    <dbReference type="NCBI Taxonomy" id="2937442"/>
    <lineage>
        <taxon>Bacteria</taxon>
        <taxon>Pseudomonadati</taxon>
        <taxon>Bacteroidota</taxon>
        <taxon>Flavobacteriia</taxon>
        <taxon>Flavobacteriales</taxon>
        <taxon>Flavobacteriaceae</taxon>
        <taxon>Flavobacterium</taxon>
    </lineage>
</organism>
<evidence type="ECO:0000313" key="2">
    <source>
        <dbReference type="EMBL" id="UPZ17894.1"/>
    </source>
</evidence>
<dbReference type="InterPro" id="IPR010870">
    <property type="entry name" value="Porin_O/P"/>
</dbReference>
<sequence length="423" mass="48504">MNRNFLLLILSFLLSMKCTGQFSEPVDSIEVKEISGSNDMQSYIMPDVPKELFRWAKYDGNSFSYKVGLVPIVDYTGFLQNQESKRQVGLQDNQFDLRSARISVGGFFHAGTKVRYFFSLEYKGFDRAPESKGIGITDAYLEVPIGLNAGKIRFGKIKETFVYEMVGDAANLPQMERILNPFFNSRNIGIMYMNYAFKDRMTFAAGWYNNWFVDGQTFKESADTYSARITGLPIFKNDGSEFLHLGASMRYVQTEGGIFRYKDRNESNVTDYYIDTGNIPSKQIWNLGLEAQYTFDRFSILGEYVNSWCDVIGDSNLNLSGYYIAGSYVFTGKQRPYDKKAAYARRIMPMEKGGVWEAVIRVSYLDFNNQNVDGGILHKLHLGLNWWATQHWHFGVGYGLSQLKKDNLLGVTNSFLTRLQWVY</sequence>
<dbReference type="InterPro" id="IPR023614">
    <property type="entry name" value="Porin_dom_sf"/>
</dbReference>
<name>A0ABY4M0A5_9FLAO</name>
<dbReference type="Gene3D" id="2.40.160.10">
    <property type="entry name" value="Porin"/>
    <property type="match status" value="1"/>
</dbReference>
<dbReference type="SUPFAM" id="SSF56935">
    <property type="entry name" value="Porins"/>
    <property type="match status" value="1"/>
</dbReference>